<dbReference type="PANTHER" id="PTHR12982">
    <property type="entry name" value="PHOSPHATIDYLINOSITOL GLYCAN, CLASS C"/>
    <property type="match status" value="1"/>
</dbReference>
<feature type="non-terminal residue" evidence="9">
    <location>
        <position position="243"/>
    </location>
</feature>
<protein>
    <submittedName>
        <fullName evidence="9">Uncharacterized protein</fullName>
    </submittedName>
</protein>
<sequence>MEMRTINGISCPNRPKWRKIAYGEMQPGFEDNHTYESFSEDMSMNASVVRRDLLKVMLDSISISQYLCIVAVMVLVWIYTLGCTLTEDSLLLLDISFFIIDLYLLSPIYHILTCSISLEPVWVLRAALIILLLLHNYSGSIVNAPGTSENPTFTSNISLNASIVAWLLVGTRLPSRRHVFAIVLFSLQVFLFAPLVTYWMRKLEFRSTSLRSMVLGMKLNSALTLQNNIFVACQNILRMITPR</sequence>
<accession>A0ABD2ZQ86</accession>
<keyword evidence="10" id="KW-1185">Reference proteome</keyword>
<evidence type="ECO:0000256" key="1">
    <source>
        <dbReference type="ARBA" id="ARBA00004141"/>
    </source>
</evidence>
<evidence type="ECO:0000256" key="7">
    <source>
        <dbReference type="ARBA" id="ARBA00023136"/>
    </source>
</evidence>
<evidence type="ECO:0000256" key="8">
    <source>
        <dbReference type="SAM" id="Phobius"/>
    </source>
</evidence>
<feature type="transmembrane region" description="Helical" evidence="8">
    <location>
        <begin position="153"/>
        <end position="171"/>
    </location>
</feature>
<feature type="transmembrane region" description="Helical" evidence="8">
    <location>
        <begin position="122"/>
        <end position="141"/>
    </location>
</feature>
<evidence type="ECO:0000313" key="9">
    <source>
        <dbReference type="EMBL" id="KAL3520335.1"/>
    </source>
</evidence>
<evidence type="ECO:0000256" key="3">
    <source>
        <dbReference type="ARBA" id="ARBA00008321"/>
    </source>
</evidence>
<dbReference type="GO" id="GO:0006506">
    <property type="term" value="P:GPI anchor biosynthetic process"/>
    <property type="evidence" value="ECO:0007669"/>
    <property type="project" value="UniProtKB-KW"/>
</dbReference>
<dbReference type="InterPro" id="IPR009450">
    <property type="entry name" value="Plno_GlcNAc_GPI2"/>
</dbReference>
<feature type="transmembrane region" description="Helical" evidence="8">
    <location>
        <begin position="91"/>
        <end position="110"/>
    </location>
</feature>
<evidence type="ECO:0000256" key="5">
    <source>
        <dbReference type="ARBA" id="ARBA00022692"/>
    </source>
</evidence>
<keyword evidence="4" id="KW-0337">GPI-anchor biosynthesis</keyword>
<feature type="transmembrane region" description="Helical" evidence="8">
    <location>
        <begin position="56"/>
        <end position="79"/>
    </location>
</feature>
<reference evidence="9 10" key="1">
    <citation type="submission" date="2024-11" db="EMBL/GenBank/DDBJ databases">
        <title>A near-complete genome assembly of Cinchona calisaya.</title>
        <authorList>
            <person name="Lian D.C."/>
            <person name="Zhao X.W."/>
            <person name="Wei L."/>
        </authorList>
    </citation>
    <scope>NUCLEOTIDE SEQUENCE [LARGE SCALE GENOMIC DNA]</scope>
    <source>
        <tissue evidence="9">Nenye</tissue>
    </source>
</reference>
<dbReference type="PANTHER" id="PTHR12982:SF0">
    <property type="entry name" value="PHOSPHATIDYLINOSITOL N-ACETYLGLUCOSAMINYLTRANSFERASE SUBUNIT C"/>
    <property type="match status" value="1"/>
</dbReference>
<keyword evidence="7 8" id="KW-0472">Membrane</keyword>
<dbReference type="Pfam" id="PF06432">
    <property type="entry name" value="GPI2"/>
    <property type="match status" value="1"/>
</dbReference>
<evidence type="ECO:0000256" key="2">
    <source>
        <dbReference type="ARBA" id="ARBA00004687"/>
    </source>
</evidence>
<keyword evidence="6 8" id="KW-1133">Transmembrane helix</keyword>
<dbReference type="GO" id="GO:0016020">
    <property type="term" value="C:membrane"/>
    <property type="evidence" value="ECO:0007669"/>
    <property type="project" value="UniProtKB-SubCell"/>
</dbReference>
<dbReference type="Proteomes" id="UP001630127">
    <property type="component" value="Unassembled WGS sequence"/>
</dbReference>
<organism evidence="9 10">
    <name type="scientific">Cinchona calisaya</name>
    <dbReference type="NCBI Taxonomy" id="153742"/>
    <lineage>
        <taxon>Eukaryota</taxon>
        <taxon>Viridiplantae</taxon>
        <taxon>Streptophyta</taxon>
        <taxon>Embryophyta</taxon>
        <taxon>Tracheophyta</taxon>
        <taxon>Spermatophyta</taxon>
        <taxon>Magnoliopsida</taxon>
        <taxon>eudicotyledons</taxon>
        <taxon>Gunneridae</taxon>
        <taxon>Pentapetalae</taxon>
        <taxon>asterids</taxon>
        <taxon>lamiids</taxon>
        <taxon>Gentianales</taxon>
        <taxon>Rubiaceae</taxon>
        <taxon>Cinchonoideae</taxon>
        <taxon>Cinchoneae</taxon>
        <taxon>Cinchona</taxon>
    </lineage>
</organism>
<comment type="pathway">
    <text evidence="2">Glycolipid biosynthesis; glycosylphosphatidylinositol-anchor biosynthesis.</text>
</comment>
<evidence type="ECO:0000256" key="4">
    <source>
        <dbReference type="ARBA" id="ARBA00022502"/>
    </source>
</evidence>
<evidence type="ECO:0000256" key="6">
    <source>
        <dbReference type="ARBA" id="ARBA00022989"/>
    </source>
</evidence>
<comment type="caution">
    <text evidence="9">The sequence shown here is derived from an EMBL/GenBank/DDBJ whole genome shotgun (WGS) entry which is preliminary data.</text>
</comment>
<gene>
    <name evidence="9" type="ORF">ACH5RR_018484</name>
</gene>
<comment type="subcellular location">
    <subcellularLocation>
        <location evidence="1">Membrane</location>
        <topology evidence="1">Multi-pass membrane protein</topology>
    </subcellularLocation>
</comment>
<dbReference type="AlphaFoldDB" id="A0ABD2ZQ86"/>
<dbReference type="EMBL" id="JBJUIK010000008">
    <property type="protein sequence ID" value="KAL3520335.1"/>
    <property type="molecule type" value="Genomic_DNA"/>
</dbReference>
<feature type="transmembrane region" description="Helical" evidence="8">
    <location>
        <begin position="178"/>
        <end position="199"/>
    </location>
</feature>
<name>A0ABD2ZQ86_9GENT</name>
<evidence type="ECO:0000313" key="10">
    <source>
        <dbReference type="Proteomes" id="UP001630127"/>
    </source>
</evidence>
<keyword evidence="5 8" id="KW-0812">Transmembrane</keyword>
<proteinExistence type="inferred from homology"/>
<comment type="similarity">
    <text evidence="3">Belongs to the PIGC family.</text>
</comment>